<dbReference type="EMBL" id="AGRW01000039">
    <property type="protein sequence ID" value="EIC02481.1"/>
    <property type="molecule type" value="Genomic_DNA"/>
</dbReference>
<dbReference type="RefSeq" id="WP_002703658.1">
    <property type="nucleotide sequence ID" value="NZ_AGRW01000039.1"/>
</dbReference>
<dbReference type="EMBL" id="AGRW01000042">
    <property type="protein sequence ID" value="EIC02215.1"/>
    <property type="molecule type" value="Genomic_DNA"/>
</dbReference>
<evidence type="ECO:0000313" key="3">
    <source>
        <dbReference type="Proteomes" id="UP000003571"/>
    </source>
</evidence>
<sequence length="68" mass="7777">MEKIEINGKPFELYAKGELGKDSNPILAVGNQKDLLRDYFNEQGKPFDNDWTTHQFIAHAIKVARGEE</sequence>
<reference evidence="2 3" key="1">
    <citation type="submission" date="2011-09" db="EMBL/GenBank/DDBJ databases">
        <title>The draft genome of Treponema saccharophilum DSM 2985.</title>
        <authorList>
            <consortium name="US DOE Joint Genome Institute (JGI-PGF)"/>
            <person name="Lucas S."/>
            <person name="Copeland A."/>
            <person name="Lapidus A."/>
            <person name="Glavina del Rio T."/>
            <person name="Dalin E."/>
            <person name="Tice H."/>
            <person name="Bruce D."/>
            <person name="Goodwin L."/>
            <person name="Pitluck S."/>
            <person name="Peters L."/>
            <person name="Kyrpides N."/>
            <person name="Mavromatis K."/>
            <person name="Ivanova N."/>
            <person name="Markowitz V."/>
            <person name="Cheng J.-F."/>
            <person name="Hugenholtz P."/>
            <person name="Woyke T."/>
            <person name="Wu D."/>
            <person name="Gronow S."/>
            <person name="Wellnitz S."/>
            <person name="Brambilla E."/>
            <person name="Klenk H.-P."/>
            <person name="Eisen J.A."/>
        </authorList>
    </citation>
    <scope>NUCLEOTIDE SEQUENCE [LARGE SCALE GENOMIC DNA]</scope>
    <source>
        <strain evidence="2 3">DSM 2985</strain>
    </source>
</reference>
<name>H7EJ24_9SPIR</name>
<organism evidence="2 3">
    <name type="scientific">Treponema saccharophilum DSM 2985</name>
    <dbReference type="NCBI Taxonomy" id="907348"/>
    <lineage>
        <taxon>Bacteria</taxon>
        <taxon>Pseudomonadati</taxon>
        <taxon>Spirochaetota</taxon>
        <taxon>Spirochaetia</taxon>
        <taxon>Spirochaetales</taxon>
        <taxon>Treponemataceae</taxon>
        <taxon>Treponema</taxon>
    </lineage>
</organism>
<proteinExistence type="predicted"/>
<evidence type="ECO:0000313" key="1">
    <source>
        <dbReference type="EMBL" id="EIC02215.1"/>
    </source>
</evidence>
<protein>
    <submittedName>
        <fullName evidence="2">Uncharacterized protein</fullName>
    </submittedName>
</protein>
<gene>
    <name evidence="2" type="ORF">TresaDRAFT_2123</name>
    <name evidence="1" type="ORF">TresaDRAFT_2195</name>
</gene>
<comment type="caution">
    <text evidence="2">The sequence shown here is derived from an EMBL/GenBank/DDBJ whole genome shotgun (WGS) entry which is preliminary data.</text>
</comment>
<accession>H7EJ24</accession>
<dbReference type="Proteomes" id="UP000003571">
    <property type="component" value="Unassembled WGS sequence"/>
</dbReference>
<dbReference type="AlphaFoldDB" id="H7EJ24"/>
<dbReference type="STRING" id="907348.TresaDRAFT_2123"/>
<keyword evidence="3" id="KW-1185">Reference proteome</keyword>
<evidence type="ECO:0000313" key="2">
    <source>
        <dbReference type="EMBL" id="EIC02481.1"/>
    </source>
</evidence>
<dbReference type="PATRIC" id="fig|907348.3.peg.1144"/>